<keyword evidence="2" id="KW-1185">Reference proteome</keyword>
<dbReference type="EMBL" id="JAQSVD010000007">
    <property type="protein sequence ID" value="MDE1471301.1"/>
    <property type="molecule type" value="Genomic_DNA"/>
</dbReference>
<reference evidence="1 2" key="1">
    <citation type="submission" date="2023-02" db="EMBL/GenBank/DDBJ databases">
        <title>Comparative genome analysis of Eubacterium limosum species.</title>
        <authorList>
            <person name="Bak J.E."/>
        </authorList>
    </citation>
    <scope>NUCLEOTIDE SEQUENCE [LARGE SCALE GENOMIC DNA]</scope>
    <source>
        <strain evidence="1 2">KGMB01548</strain>
    </source>
</reference>
<organism evidence="1 2">
    <name type="scientific">Eubacterium limosum</name>
    <dbReference type="NCBI Taxonomy" id="1736"/>
    <lineage>
        <taxon>Bacteria</taxon>
        <taxon>Bacillati</taxon>
        <taxon>Bacillota</taxon>
        <taxon>Clostridia</taxon>
        <taxon>Eubacteriales</taxon>
        <taxon>Eubacteriaceae</taxon>
        <taxon>Eubacterium</taxon>
    </lineage>
</organism>
<dbReference type="RefSeq" id="WP_227208960.1">
    <property type="nucleotide sequence ID" value="NZ_JAJCLO010000016.1"/>
</dbReference>
<comment type="caution">
    <text evidence="1">The sequence shown here is derived from an EMBL/GenBank/DDBJ whole genome shotgun (WGS) entry which is preliminary data.</text>
</comment>
<protein>
    <submittedName>
        <fullName evidence="1">Uncharacterized protein</fullName>
    </submittedName>
</protein>
<name>A0ABT5UQS6_EUBLI</name>
<dbReference type="Proteomes" id="UP001215087">
    <property type="component" value="Unassembled WGS sequence"/>
</dbReference>
<sequence>MENDGANLSLADLIGAACSRDDCGVWSFWRHDTRFGLSIRRQALGQTPRRCALR</sequence>
<gene>
    <name evidence="1" type="ORF">PTZ04_13670</name>
</gene>
<accession>A0ABT5UQS6</accession>
<proteinExistence type="predicted"/>
<evidence type="ECO:0000313" key="2">
    <source>
        <dbReference type="Proteomes" id="UP001215087"/>
    </source>
</evidence>
<evidence type="ECO:0000313" key="1">
    <source>
        <dbReference type="EMBL" id="MDE1471301.1"/>
    </source>
</evidence>